<dbReference type="InParanoid" id="D2VYN2"/>
<dbReference type="Proteomes" id="UP000006671">
    <property type="component" value="Unassembled WGS sequence"/>
</dbReference>
<organism evidence="3">
    <name type="scientific">Naegleria gruberi</name>
    <name type="common">Amoeba</name>
    <dbReference type="NCBI Taxonomy" id="5762"/>
    <lineage>
        <taxon>Eukaryota</taxon>
        <taxon>Discoba</taxon>
        <taxon>Heterolobosea</taxon>
        <taxon>Tetramitia</taxon>
        <taxon>Eutetramitia</taxon>
        <taxon>Vahlkampfiidae</taxon>
        <taxon>Naegleria</taxon>
    </lineage>
</organism>
<name>D2VYN2_NAEGR</name>
<feature type="domain" description="DUF4116" evidence="1">
    <location>
        <begin position="2"/>
        <end position="44"/>
    </location>
</feature>
<evidence type="ECO:0000313" key="3">
    <source>
        <dbReference type="Proteomes" id="UP000006671"/>
    </source>
</evidence>
<dbReference type="KEGG" id="ngr:NAEGRDRAFT_74180"/>
<dbReference type="EMBL" id="GG738911">
    <property type="protein sequence ID" value="EFC38085.1"/>
    <property type="molecule type" value="Genomic_DNA"/>
</dbReference>
<reference evidence="2 3" key="1">
    <citation type="journal article" date="2010" name="Cell">
        <title>The genome of Naegleria gruberi illuminates early eukaryotic versatility.</title>
        <authorList>
            <person name="Fritz-Laylin L.K."/>
            <person name="Prochnik S.E."/>
            <person name="Ginger M.L."/>
            <person name="Dacks J.B."/>
            <person name="Carpenter M.L."/>
            <person name="Field M.C."/>
            <person name="Kuo A."/>
            <person name="Paredez A."/>
            <person name="Chapman J."/>
            <person name="Pham J."/>
            <person name="Shu S."/>
            <person name="Neupane R."/>
            <person name="Cipriano M."/>
            <person name="Mancuso J."/>
            <person name="Tu H."/>
            <person name="Salamov A."/>
            <person name="Lindquist E."/>
            <person name="Shapiro H."/>
            <person name="Lucas S."/>
            <person name="Grigoriev I.V."/>
            <person name="Cande W.Z."/>
            <person name="Fulton C."/>
            <person name="Rokhsar D.S."/>
            <person name="Dawson S.C."/>
        </authorList>
    </citation>
    <scope>NUCLEOTIDE SEQUENCE [LARGE SCALE GENOMIC DNA]</scope>
    <source>
        <strain evidence="2 3">NEG-M</strain>
    </source>
</reference>
<feature type="domain" description="DUF4116" evidence="1">
    <location>
        <begin position="173"/>
        <end position="220"/>
    </location>
</feature>
<proteinExistence type="predicted"/>
<feature type="domain" description="DUF4116" evidence="1">
    <location>
        <begin position="280"/>
        <end position="326"/>
    </location>
</feature>
<dbReference type="VEuPathDB" id="AmoebaDB:NAEGRDRAFT_74180"/>
<sequence>MRKLCKLNGTMLGYASKELKKDKELVLEAVRSTPEAFHFCDESFNKDNTVVYEAAKHASFNITKIDGEMFNRRKFVLALMEYRPEIFIHLPYELKTDPKVLNLAPCKNLKVLSLVPPSYQKDRDFVLKCVRNNGLDLEFAHPSLRKDREVVMEAVKQNGLALEFSSEMLRNQDREIVYEAVKSNGNAIEFTSDQFKRDLELARMAVMKNHESFMLVDSSIKQDKKLIQSFLEETGYYYYIASNELKTSLHDTIRGDRDLLGLAILKDETLLEEPLPDFVDEEFMLNAVRNGFSLDCVPQKFKQNEEIILESIRHASINFKYVDSSLASNRDFVLKCVKASGFVLFYTDEKFRMDREIILETLKATTSGSISLDWSESHPFNSDREILLECVRGSGDLPSQADSNIMNDPEFIVECVKIGKDRNKDITDYLEKVRNTILSNESLFLKLVKINPKIVESLNLDLDFLTLAFNSLT</sequence>
<gene>
    <name evidence="2" type="ORF">NAEGRDRAFT_74180</name>
</gene>
<keyword evidence="3" id="KW-1185">Reference proteome</keyword>
<feature type="domain" description="DUF4116" evidence="1">
    <location>
        <begin position="122"/>
        <end position="170"/>
    </location>
</feature>
<accession>D2VYN2</accession>
<dbReference type="GeneID" id="8853820"/>
<dbReference type="AlphaFoldDB" id="D2VYN2"/>
<dbReference type="RefSeq" id="XP_002670829.1">
    <property type="nucleotide sequence ID" value="XM_002670783.1"/>
</dbReference>
<dbReference type="InterPro" id="IPR025197">
    <property type="entry name" value="DUF4116"/>
</dbReference>
<evidence type="ECO:0000259" key="1">
    <source>
        <dbReference type="Pfam" id="PF13475"/>
    </source>
</evidence>
<evidence type="ECO:0000313" key="2">
    <source>
        <dbReference type="EMBL" id="EFC38085.1"/>
    </source>
</evidence>
<feature type="domain" description="DUF4116" evidence="1">
    <location>
        <begin position="329"/>
        <end position="363"/>
    </location>
</feature>
<protein>
    <submittedName>
        <fullName evidence="2">Predicted protein</fullName>
    </submittedName>
</protein>
<dbReference type="Pfam" id="PF13475">
    <property type="entry name" value="DUF4116"/>
    <property type="match status" value="5"/>
</dbReference>